<dbReference type="Proteomes" id="UP000002051">
    <property type="component" value="Chromosome 2"/>
</dbReference>
<feature type="compositionally biased region" description="Basic and acidic residues" evidence="1">
    <location>
        <begin position="1"/>
        <end position="13"/>
    </location>
</feature>
<dbReference type="HOGENOM" id="CLU_2609613_0_0_1"/>
<proteinExistence type="predicted"/>
<feature type="compositionally biased region" description="Polar residues" evidence="1">
    <location>
        <begin position="15"/>
        <end position="32"/>
    </location>
</feature>
<dbReference type="PaxDb" id="3880-AES66049"/>
<reference evidence="2 4" key="1">
    <citation type="journal article" date="2011" name="Nature">
        <title>The Medicago genome provides insight into the evolution of rhizobial symbioses.</title>
        <authorList>
            <person name="Young N.D."/>
            <person name="Debelle F."/>
            <person name="Oldroyd G.E."/>
            <person name="Geurts R."/>
            <person name="Cannon S.B."/>
            <person name="Udvardi M.K."/>
            <person name="Benedito V.A."/>
            <person name="Mayer K.F."/>
            <person name="Gouzy J."/>
            <person name="Schoof H."/>
            <person name="Van de Peer Y."/>
            <person name="Proost S."/>
            <person name="Cook D.R."/>
            <person name="Meyers B.C."/>
            <person name="Spannagl M."/>
            <person name="Cheung F."/>
            <person name="De Mita S."/>
            <person name="Krishnakumar V."/>
            <person name="Gundlach H."/>
            <person name="Zhou S."/>
            <person name="Mudge J."/>
            <person name="Bharti A.K."/>
            <person name="Murray J.D."/>
            <person name="Naoumkina M.A."/>
            <person name="Rosen B."/>
            <person name="Silverstein K.A."/>
            <person name="Tang H."/>
            <person name="Rombauts S."/>
            <person name="Zhao P.X."/>
            <person name="Zhou P."/>
            <person name="Barbe V."/>
            <person name="Bardou P."/>
            <person name="Bechner M."/>
            <person name="Bellec A."/>
            <person name="Berger A."/>
            <person name="Berges H."/>
            <person name="Bidwell S."/>
            <person name="Bisseling T."/>
            <person name="Choisne N."/>
            <person name="Couloux A."/>
            <person name="Denny R."/>
            <person name="Deshpande S."/>
            <person name="Dai X."/>
            <person name="Doyle J.J."/>
            <person name="Dudez A.M."/>
            <person name="Farmer A.D."/>
            <person name="Fouteau S."/>
            <person name="Franken C."/>
            <person name="Gibelin C."/>
            <person name="Gish J."/>
            <person name="Goldstein S."/>
            <person name="Gonzalez A.J."/>
            <person name="Green P.J."/>
            <person name="Hallab A."/>
            <person name="Hartog M."/>
            <person name="Hua A."/>
            <person name="Humphray S.J."/>
            <person name="Jeong D.H."/>
            <person name="Jing Y."/>
            <person name="Jocker A."/>
            <person name="Kenton S.M."/>
            <person name="Kim D.J."/>
            <person name="Klee K."/>
            <person name="Lai H."/>
            <person name="Lang C."/>
            <person name="Lin S."/>
            <person name="Macmil S.L."/>
            <person name="Magdelenat G."/>
            <person name="Matthews L."/>
            <person name="McCorrison J."/>
            <person name="Monaghan E.L."/>
            <person name="Mun J.H."/>
            <person name="Najar F.Z."/>
            <person name="Nicholson C."/>
            <person name="Noirot C."/>
            <person name="O'Bleness M."/>
            <person name="Paule C.R."/>
            <person name="Poulain J."/>
            <person name="Prion F."/>
            <person name="Qin B."/>
            <person name="Qu C."/>
            <person name="Retzel E.F."/>
            <person name="Riddle C."/>
            <person name="Sallet E."/>
            <person name="Samain S."/>
            <person name="Samson N."/>
            <person name="Sanders I."/>
            <person name="Saurat O."/>
            <person name="Scarpelli C."/>
            <person name="Schiex T."/>
            <person name="Segurens B."/>
            <person name="Severin A.J."/>
            <person name="Sherrier D.J."/>
            <person name="Shi R."/>
            <person name="Sims S."/>
            <person name="Singer S.R."/>
            <person name="Sinharoy S."/>
            <person name="Sterck L."/>
            <person name="Viollet A."/>
            <person name="Wang B.B."/>
            <person name="Wang K."/>
            <person name="Wang M."/>
            <person name="Wang X."/>
            <person name="Warfsmann J."/>
            <person name="Weissenbach J."/>
            <person name="White D.D."/>
            <person name="White J.D."/>
            <person name="Wiley G.B."/>
            <person name="Wincker P."/>
            <person name="Xing Y."/>
            <person name="Yang L."/>
            <person name="Yao Z."/>
            <person name="Ying F."/>
            <person name="Zhai J."/>
            <person name="Zhou L."/>
            <person name="Zuber A."/>
            <person name="Denarie J."/>
            <person name="Dixon R.A."/>
            <person name="May G.D."/>
            <person name="Schwartz D.C."/>
            <person name="Rogers J."/>
            <person name="Quetier F."/>
            <person name="Town C.D."/>
            <person name="Roe B.A."/>
        </authorList>
    </citation>
    <scope>NUCLEOTIDE SEQUENCE [LARGE SCALE GENOMIC DNA]</scope>
    <source>
        <strain evidence="2">A17</strain>
        <strain evidence="3 4">cv. Jemalong A17</strain>
    </source>
</reference>
<evidence type="ECO:0000256" key="1">
    <source>
        <dbReference type="SAM" id="MobiDB-lite"/>
    </source>
</evidence>
<sequence length="79" mass="8927">MKFVENQDFKILKASESTPSKSSKDQTTSTPSKEWHMNNGYRSGMLKLLKSNSDMPNVIVTDRDTTLMNAITIFSLKLV</sequence>
<reference evidence="2 4" key="2">
    <citation type="journal article" date="2014" name="BMC Genomics">
        <title>An improved genome release (version Mt4.0) for the model legume Medicago truncatula.</title>
        <authorList>
            <person name="Tang H."/>
            <person name="Krishnakumar V."/>
            <person name="Bidwell S."/>
            <person name="Rosen B."/>
            <person name="Chan A."/>
            <person name="Zhou S."/>
            <person name="Gentzbittel L."/>
            <person name="Childs K.L."/>
            <person name="Yandell M."/>
            <person name="Gundlach H."/>
            <person name="Mayer K.F."/>
            <person name="Schwartz D.C."/>
            <person name="Town C.D."/>
        </authorList>
    </citation>
    <scope>GENOME REANNOTATION</scope>
    <source>
        <strain evidence="3 4">cv. Jemalong A17</strain>
    </source>
</reference>
<name>G7IJ23_MEDTR</name>
<evidence type="ECO:0000313" key="2">
    <source>
        <dbReference type="EMBL" id="AES66049.1"/>
    </source>
</evidence>
<dbReference type="AlphaFoldDB" id="G7IJ23"/>
<gene>
    <name evidence="2" type="ordered locus">MTR_2g060940</name>
</gene>
<evidence type="ECO:0000313" key="3">
    <source>
        <dbReference type="EnsemblPlants" id="AES66049"/>
    </source>
</evidence>
<organism evidence="2 4">
    <name type="scientific">Medicago truncatula</name>
    <name type="common">Barrel medic</name>
    <name type="synonym">Medicago tribuloides</name>
    <dbReference type="NCBI Taxonomy" id="3880"/>
    <lineage>
        <taxon>Eukaryota</taxon>
        <taxon>Viridiplantae</taxon>
        <taxon>Streptophyta</taxon>
        <taxon>Embryophyta</taxon>
        <taxon>Tracheophyta</taxon>
        <taxon>Spermatophyta</taxon>
        <taxon>Magnoliopsida</taxon>
        <taxon>eudicotyledons</taxon>
        <taxon>Gunneridae</taxon>
        <taxon>Pentapetalae</taxon>
        <taxon>rosids</taxon>
        <taxon>fabids</taxon>
        <taxon>Fabales</taxon>
        <taxon>Fabaceae</taxon>
        <taxon>Papilionoideae</taxon>
        <taxon>50 kb inversion clade</taxon>
        <taxon>NPAAA clade</taxon>
        <taxon>Hologalegina</taxon>
        <taxon>IRL clade</taxon>
        <taxon>Trifolieae</taxon>
        <taxon>Medicago</taxon>
    </lineage>
</organism>
<keyword evidence="4" id="KW-1185">Reference proteome</keyword>
<dbReference type="EnsemblPlants" id="AES66049">
    <property type="protein sequence ID" value="AES66049"/>
    <property type="gene ID" value="MTR_2g060940"/>
</dbReference>
<accession>G7IJ23</accession>
<protein>
    <submittedName>
        <fullName evidence="2 3">Uncharacterized protein</fullName>
    </submittedName>
</protein>
<evidence type="ECO:0000313" key="4">
    <source>
        <dbReference type="Proteomes" id="UP000002051"/>
    </source>
</evidence>
<reference evidence="3" key="3">
    <citation type="submission" date="2015-04" db="UniProtKB">
        <authorList>
            <consortium name="EnsemblPlants"/>
        </authorList>
    </citation>
    <scope>IDENTIFICATION</scope>
    <source>
        <strain evidence="3">cv. Jemalong A17</strain>
    </source>
</reference>
<dbReference type="EMBL" id="CM001218">
    <property type="protein sequence ID" value="AES66049.1"/>
    <property type="molecule type" value="Genomic_DNA"/>
</dbReference>
<feature type="region of interest" description="Disordered" evidence="1">
    <location>
        <begin position="1"/>
        <end position="39"/>
    </location>
</feature>